<evidence type="ECO:0008006" key="4">
    <source>
        <dbReference type="Google" id="ProtNLM"/>
    </source>
</evidence>
<keyword evidence="3" id="KW-1185">Reference proteome</keyword>
<dbReference type="PANTHER" id="PTHR11439:SF521">
    <property type="entry name" value="RNA-DIRECTED DNA POLYMERASE"/>
    <property type="match status" value="1"/>
</dbReference>
<dbReference type="PANTHER" id="PTHR11439">
    <property type="entry name" value="GAG-POL-RELATED RETROTRANSPOSON"/>
    <property type="match status" value="1"/>
</dbReference>
<dbReference type="CDD" id="cd09272">
    <property type="entry name" value="RNase_HI_RT_Ty1"/>
    <property type="match status" value="1"/>
</dbReference>
<feature type="region of interest" description="Disordered" evidence="1">
    <location>
        <begin position="354"/>
        <end position="391"/>
    </location>
</feature>
<proteinExistence type="predicted"/>
<evidence type="ECO:0000313" key="3">
    <source>
        <dbReference type="Proteomes" id="UP001151760"/>
    </source>
</evidence>
<reference evidence="2" key="2">
    <citation type="submission" date="2022-01" db="EMBL/GenBank/DDBJ databases">
        <authorList>
            <person name="Yamashiro T."/>
            <person name="Shiraishi A."/>
            <person name="Satake H."/>
            <person name="Nakayama K."/>
        </authorList>
    </citation>
    <scope>NUCLEOTIDE SEQUENCE</scope>
</reference>
<protein>
    <recommendedName>
        <fullName evidence="4">Zinc finger, CCHC-type</fullName>
    </recommendedName>
</protein>
<evidence type="ECO:0000256" key="1">
    <source>
        <dbReference type="SAM" id="MobiDB-lite"/>
    </source>
</evidence>
<organism evidence="2 3">
    <name type="scientific">Tanacetum coccineum</name>
    <dbReference type="NCBI Taxonomy" id="301880"/>
    <lineage>
        <taxon>Eukaryota</taxon>
        <taxon>Viridiplantae</taxon>
        <taxon>Streptophyta</taxon>
        <taxon>Embryophyta</taxon>
        <taxon>Tracheophyta</taxon>
        <taxon>Spermatophyta</taxon>
        <taxon>Magnoliopsida</taxon>
        <taxon>eudicotyledons</taxon>
        <taxon>Gunneridae</taxon>
        <taxon>Pentapetalae</taxon>
        <taxon>asterids</taxon>
        <taxon>campanulids</taxon>
        <taxon>Asterales</taxon>
        <taxon>Asteraceae</taxon>
        <taxon>Asteroideae</taxon>
        <taxon>Anthemideae</taxon>
        <taxon>Anthemidinae</taxon>
        <taxon>Tanacetum</taxon>
    </lineage>
</organism>
<reference evidence="2" key="1">
    <citation type="journal article" date="2022" name="Int. J. Mol. Sci.">
        <title>Draft Genome of Tanacetum Coccineum: Genomic Comparison of Closely Related Tanacetum-Family Plants.</title>
        <authorList>
            <person name="Yamashiro T."/>
            <person name="Shiraishi A."/>
            <person name="Nakayama K."/>
            <person name="Satake H."/>
        </authorList>
    </citation>
    <scope>NUCLEOTIDE SEQUENCE</scope>
</reference>
<name>A0ABQ5EGF1_9ASTR</name>
<accession>A0ABQ5EGF1</accession>
<feature type="compositionally biased region" description="Basic and acidic residues" evidence="1">
    <location>
        <begin position="354"/>
        <end position="369"/>
    </location>
</feature>
<gene>
    <name evidence="2" type="ORF">Tco_0976147</name>
</gene>
<dbReference type="Proteomes" id="UP001151760">
    <property type="component" value="Unassembled WGS sequence"/>
</dbReference>
<dbReference type="EMBL" id="BQNB010016284">
    <property type="protein sequence ID" value="GJT49990.1"/>
    <property type="molecule type" value="Genomic_DNA"/>
</dbReference>
<comment type="caution">
    <text evidence="2">The sequence shown here is derived from an EMBL/GenBank/DDBJ whole genome shotgun (WGS) entry which is preliminary data.</text>
</comment>
<sequence length="420" mass="47754">MYAMTCTRPDIAFAVGRLSKYTSNPSTQHWQAIQRVLKYLKKTMDYKLTYISYPSVLEGYTDTSWISNTEDNSSTSGWVFQLGGDAISWASKKQTCITGSTMESGFVALAAVGKEVEWLKNLLLKIPLWVKLITPISIRCDSVSTLAKAYNQMYNRKSRHLSVRHIMIRGLITNGMISIEFVRLQVQLFPPLSKHLESRSNGWECIENNNVGLSLRSNQNGGIYQGHPELEIAVLSMIGEDVYKENATRLANTGTMHNRIRRRCCAHSSEVGFIPTCSYSSFQSQSFTSSIVDSNLPHHQRKPQSSNKDHQLGRLVRLIITSCHNKLFTSYEMLVRAQVIKKVKIKMIQVREMMQDNDLKNSKSKDKGSRSRSQSMNEQSHYKQDKTKTRQSINVKSHIFNVISGTEEFEERDLNIGGDC</sequence>
<evidence type="ECO:0000313" key="2">
    <source>
        <dbReference type="EMBL" id="GJT49990.1"/>
    </source>
</evidence>